<evidence type="ECO:0000259" key="2">
    <source>
        <dbReference type="PROSITE" id="PS50802"/>
    </source>
</evidence>
<dbReference type="InterPro" id="IPR038765">
    <property type="entry name" value="Papain-like_cys_pep_sf"/>
</dbReference>
<comment type="caution">
    <text evidence="4">The sequence shown here is derived from an EMBL/GenBank/DDBJ whole genome shotgun (WGS) entry which is preliminary data.</text>
</comment>
<proteinExistence type="predicted"/>
<dbReference type="PANTHER" id="PTHR12419">
    <property type="entry name" value="OTU DOMAIN CONTAINING PROTEIN"/>
    <property type="match status" value="1"/>
</dbReference>
<dbReference type="SUPFAM" id="SSF54001">
    <property type="entry name" value="Cysteine proteinases"/>
    <property type="match status" value="1"/>
</dbReference>
<protein>
    <recommendedName>
        <fullName evidence="2">OTU domain-containing protein</fullName>
    </recommendedName>
</protein>
<accession>A0A816DJM3</accession>
<dbReference type="GO" id="GO:0004843">
    <property type="term" value="F:cysteine-type deubiquitinase activity"/>
    <property type="evidence" value="ECO:0007669"/>
    <property type="project" value="TreeGrafter"/>
</dbReference>
<evidence type="ECO:0000313" key="5">
    <source>
        <dbReference type="Proteomes" id="UP000663828"/>
    </source>
</evidence>
<keyword evidence="5" id="KW-1185">Reference proteome</keyword>
<reference evidence="4" key="1">
    <citation type="submission" date="2021-02" db="EMBL/GenBank/DDBJ databases">
        <authorList>
            <person name="Nowell W R."/>
        </authorList>
    </citation>
    <scope>NUCLEOTIDE SEQUENCE</scope>
</reference>
<evidence type="ECO:0000313" key="4">
    <source>
        <dbReference type="EMBL" id="CAF1639400.1"/>
    </source>
</evidence>
<gene>
    <name evidence="3" type="ORF">EDS130_LOCUS44281</name>
    <name evidence="4" type="ORF">XAT740_LOCUS53046</name>
</gene>
<dbReference type="InterPro" id="IPR050704">
    <property type="entry name" value="Peptidase_C85-like"/>
</dbReference>
<evidence type="ECO:0000313" key="3">
    <source>
        <dbReference type="EMBL" id="CAF1527042.1"/>
    </source>
</evidence>
<organism evidence="4 5">
    <name type="scientific">Adineta ricciae</name>
    <name type="common">Rotifer</name>
    <dbReference type="NCBI Taxonomy" id="249248"/>
    <lineage>
        <taxon>Eukaryota</taxon>
        <taxon>Metazoa</taxon>
        <taxon>Spiralia</taxon>
        <taxon>Gnathifera</taxon>
        <taxon>Rotifera</taxon>
        <taxon>Eurotatoria</taxon>
        <taxon>Bdelloidea</taxon>
        <taxon>Adinetida</taxon>
        <taxon>Adinetidae</taxon>
        <taxon>Adineta</taxon>
    </lineage>
</organism>
<dbReference type="AlphaFoldDB" id="A0A816DJM3"/>
<dbReference type="Proteomes" id="UP000663852">
    <property type="component" value="Unassembled WGS sequence"/>
</dbReference>
<dbReference type="EMBL" id="CAJNOJ010000831">
    <property type="protein sequence ID" value="CAF1527042.1"/>
    <property type="molecule type" value="Genomic_DNA"/>
</dbReference>
<evidence type="ECO:0000256" key="1">
    <source>
        <dbReference type="SAM" id="MobiDB-lite"/>
    </source>
</evidence>
<dbReference type="OrthoDB" id="415023at2759"/>
<dbReference type="EMBL" id="CAJNOR010008947">
    <property type="protein sequence ID" value="CAF1639400.1"/>
    <property type="molecule type" value="Genomic_DNA"/>
</dbReference>
<feature type="domain" description="OTU" evidence="2">
    <location>
        <begin position="185"/>
        <end position="313"/>
    </location>
</feature>
<dbReference type="Gene3D" id="3.90.70.80">
    <property type="match status" value="1"/>
</dbReference>
<dbReference type="PROSITE" id="PS50802">
    <property type="entry name" value="OTU"/>
    <property type="match status" value="1"/>
</dbReference>
<feature type="compositionally biased region" description="Low complexity" evidence="1">
    <location>
        <begin position="158"/>
        <end position="174"/>
    </location>
</feature>
<dbReference type="InterPro" id="IPR003323">
    <property type="entry name" value="OTU_dom"/>
</dbReference>
<dbReference type="GO" id="GO:0016579">
    <property type="term" value="P:protein deubiquitination"/>
    <property type="evidence" value="ECO:0007669"/>
    <property type="project" value="TreeGrafter"/>
</dbReference>
<feature type="compositionally biased region" description="Polar residues" evidence="1">
    <location>
        <begin position="143"/>
        <end position="157"/>
    </location>
</feature>
<dbReference type="Pfam" id="PF02338">
    <property type="entry name" value="OTU"/>
    <property type="match status" value="1"/>
</dbReference>
<dbReference type="Proteomes" id="UP000663828">
    <property type="component" value="Unassembled WGS sequence"/>
</dbReference>
<sequence>MTENTSLLCAHIDTTKLNDLKIKLLEHYGLIVQDISNINCSFERALSLCLFGNEDEARSISSTLNSQYEWSTHDPLNQDQLYILLASEIYGITIYIHTAHSEQVYQTDDDCPVVHLVRLQSVDESCVYLPAGKASMLQNNHKINTSTDHTNDQETLNSCKKTSSGSRSSHSMDASTFDSHCSLKMNTQTIESDGNCFFRALSYQLTGDQDGHMVLRELIADYMSINREIYETTVDKEQFQCWNDFIRQMRLKGTFADGTTVAASVMFLRRDIVVHQRGQRPLIFKTSVPGPNDRQIHLAYDRPMLHYHALSSVDSDQLYIDEAECISA</sequence>
<name>A0A816DJM3_ADIRI</name>
<feature type="region of interest" description="Disordered" evidence="1">
    <location>
        <begin position="143"/>
        <end position="174"/>
    </location>
</feature>